<feature type="region of interest" description="Disordered" evidence="1">
    <location>
        <begin position="82"/>
        <end position="163"/>
    </location>
</feature>
<gene>
    <name evidence="2" type="ORF">GN958_ATG18371</name>
</gene>
<feature type="compositionally biased region" description="Polar residues" evidence="1">
    <location>
        <begin position="31"/>
        <end position="47"/>
    </location>
</feature>
<feature type="region of interest" description="Disordered" evidence="1">
    <location>
        <begin position="31"/>
        <end position="51"/>
    </location>
</feature>
<protein>
    <submittedName>
        <fullName evidence="2">Uncharacterized protein</fullName>
    </submittedName>
</protein>
<name>A0A8S9TUK1_PHYIN</name>
<proteinExistence type="predicted"/>
<reference evidence="2" key="1">
    <citation type="submission" date="2020-03" db="EMBL/GenBank/DDBJ databases">
        <title>Hybrid Assembly of Korean Phytophthora infestans isolates.</title>
        <authorList>
            <person name="Prokchorchik M."/>
            <person name="Lee Y."/>
            <person name="Seo J."/>
            <person name="Cho J.-H."/>
            <person name="Park Y.-E."/>
            <person name="Jang D.-C."/>
            <person name="Im J.-S."/>
            <person name="Choi J.-G."/>
            <person name="Park H.-J."/>
            <person name="Lee G.-B."/>
            <person name="Lee Y.-G."/>
            <person name="Hong S.-Y."/>
            <person name="Cho K."/>
            <person name="Sohn K.H."/>
        </authorList>
    </citation>
    <scope>NUCLEOTIDE SEQUENCE</scope>
    <source>
        <strain evidence="2">KR_2_A2</strain>
    </source>
</reference>
<evidence type="ECO:0000313" key="2">
    <source>
        <dbReference type="EMBL" id="KAF4132401.1"/>
    </source>
</evidence>
<dbReference type="AlphaFoldDB" id="A0A8S9TUK1"/>
<evidence type="ECO:0000313" key="3">
    <source>
        <dbReference type="Proteomes" id="UP000704712"/>
    </source>
</evidence>
<sequence length="182" mass="20026">MADSDFKLEFATNLAGLYKLDEYLMAKTSLNDQDRPVTSPTHTSSLRTAGPAAVFPSSDDNETLAGFQVALEFLDESEFLAENSPTSASPIHNYDVSSTSASDFVDTSTSDPIDTAKPQAKNKKRVSAKQQIDELRGTAEELSSKLQSLESQRNNSNAVRKPNEIMKTSAQCWPCKFKRPRI</sequence>
<feature type="compositionally biased region" description="Polar residues" evidence="1">
    <location>
        <begin position="83"/>
        <end position="112"/>
    </location>
</feature>
<feature type="compositionally biased region" description="Basic and acidic residues" evidence="1">
    <location>
        <begin position="131"/>
        <end position="143"/>
    </location>
</feature>
<accession>A0A8S9TUK1</accession>
<organism evidence="2 3">
    <name type="scientific">Phytophthora infestans</name>
    <name type="common">Potato late blight agent</name>
    <name type="synonym">Botrytis infestans</name>
    <dbReference type="NCBI Taxonomy" id="4787"/>
    <lineage>
        <taxon>Eukaryota</taxon>
        <taxon>Sar</taxon>
        <taxon>Stramenopiles</taxon>
        <taxon>Oomycota</taxon>
        <taxon>Peronosporomycetes</taxon>
        <taxon>Peronosporales</taxon>
        <taxon>Peronosporaceae</taxon>
        <taxon>Phytophthora</taxon>
    </lineage>
</organism>
<dbReference type="EMBL" id="JAACNO010002550">
    <property type="protein sequence ID" value="KAF4132401.1"/>
    <property type="molecule type" value="Genomic_DNA"/>
</dbReference>
<comment type="caution">
    <text evidence="2">The sequence shown here is derived from an EMBL/GenBank/DDBJ whole genome shotgun (WGS) entry which is preliminary data.</text>
</comment>
<evidence type="ECO:0000256" key="1">
    <source>
        <dbReference type="SAM" id="MobiDB-lite"/>
    </source>
</evidence>
<dbReference type="Proteomes" id="UP000704712">
    <property type="component" value="Unassembled WGS sequence"/>
</dbReference>